<feature type="region of interest" description="Disordered" evidence="1">
    <location>
        <begin position="592"/>
        <end position="626"/>
    </location>
</feature>
<keyword evidence="3" id="KW-1185">Reference proteome</keyword>
<evidence type="ECO:0000313" key="2">
    <source>
        <dbReference type="EMBL" id="MBB5516602.1"/>
    </source>
</evidence>
<dbReference type="Proteomes" id="UP000553766">
    <property type="component" value="Unassembled WGS sequence"/>
</dbReference>
<sequence length="649" mass="68959">MIRWAILLWVVMATGVSAQIAIRGGEHANFTRLVLQLGPNDPVRLLETGSGLTLRVDRAGASLTAAQTFDRIPRTRISDVRISPSGTGAAADIRLACECDVMAARLGGDLLVLDVYEAGRSAALPPGGTMVPIKASIPQSDPPEPVSPSNADIETAQRTLLRQLTRAVDQGFLTLDATPMADSPDASSRNDTTMEELAGLLANSAGVEARTALDRPQGTPPLQPTADVAQYCLPPEDLAIAEWAGEQPFLQELSSLRQSVVGEFDRVDADALERVVKLYIHYGFGVEARAMMQTFAADLPNAALLTDLSQIVEGGMPAQDGPIETMVGCGGAAGLWALAGAANPAPPQPDLWPSVLESLAQLPGGLRATPGDRAVAKLIDLGRADLAREMQSLLLRTGTALTPLAELNAARLMREEGRVGEAERAFAQLSKEPNDVGVIAKITLLNSRLDRGAVVTDASLTEIRSFETLFRGTPLERRIAETLVRVEAAQGNLLAALARIDGLLPNEDQEERRYLAKQRLLAVSTAELVGPSDFARAVISHYDDILAMEGSGAVREHLAAELRRIGLGQLAADLIAGRPLVEPVLVADAVLPDDSEEKRTEPVAAPSPPPEAPVVEPAPDNPALDRARQALELTGEARAQLEQLLAPRQ</sequence>
<organism evidence="2 3">
    <name type="scientific">Rubricella aquisinus</name>
    <dbReference type="NCBI Taxonomy" id="2028108"/>
    <lineage>
        <taxon>Bacteria</taxon>
        <taxon>Pseudomonadati</taxon>
        <taxon>Pseudomonadota</taxon>
        <taxon>Alphaproteobacteria</taxon>
        <taxon>Rhodobacterales</taxon>
        <taxon>Paracoccaceae</taxon>
        <taxon>Rubricella</taxon>
    </lineage>
</organism>
<protein>
    <submittedName>
        <fullName evidence="2">Uncharacterized protein</fullName>
    </submittedName>
</protein>
<dbReference type="RefSeq" id="WP_184012356.1">
    <property type="nucleotide sequence ID" value="NZ_JACIJS010000007.1"/>
</dbReference>
<name>A0A840WSF8_9RHOB</name>
<evidence type="ECO:0000313" key="3">
    <source>
        <dbReference type="Proteomes" id="UP000553766"/>
    </source>
</evidence>
<proteinExistence type="predicted"/>
<evidence type="ECO:0000256" key="1">
    <source>
        <dbReference type="SAM" id="MobiDB-lite"/>
    </source>
</evidence>
<accession>A0A840WSF8</accession>
<gene>
    <name evidence="2" type="ORF">FHS89_002633</name>
</gene>
<reference evidence="2 3" key="1">
    <citation type="submission" date="2020-08" db="EMBL/GenBank/DDBJ databases">
        <title>Genomic Encyclopedia of Type Strains, Phase IV (KMG-IV): sequencing the most valuable type-strain genomes for metagenomic binning, comparative biology and taxonomic classification.</title>
        <authorList>
            <person name="Goeker M."/>
        </authorList>
    </citation>
    <scope>NUCLEOTIDE SEQUENCE [LARGE SCALE GENOMIC DNA]</scope>
    <source>
        <strain evidence="2 3">DSM 103377</strain>
    </source>
</reference>
<comment type="caution">
    <text evidence="2">The sequence shown here is derived from an EMBL/GenBank/DDBJ whole genome shotgun (WGS) entry which is preliminary data.</text>
</comment>
<dbReference type="EMBL" id="JACIJS010000007">
    <property type="protein sequence ID" value="MBB5516602.1"/>
    <property type="molecule type" value="Genomic_DNA"/>
</dbReference>
<dbReference type="AlphaFoldDB" id="A0A840WSF8"/>